<dbReference type="Gene3D" id="1.10.3720.10">
    <property type="entry name" value="MetI-like"/>
    <property type="match status" value="2"/>
</dbReference>
<feature type="transmembrane region" description="Helical" evidence="6">
    <location>
        <begin position="469"/>
        <end position="487"/>
    </location>
</feature>
<dbReference type="Pfam" id="PF00528">
    <property type="entry name" value="BPD_transp_1"/>
    <property type="match status" value="1"/>
</dbReference>
<reference evidence="8 9" key="1">
    <citation type="submission" date="2019-11" db="EMBL/GenBank/DDBJ databases">
        <title>Whole Genome Sequencing and Comparative Genomic Analyses of Lysinibacillus pakistanensis LZH-9, a Halotolerant Strain with Excellent COD Removal Capability.</title>
        <authorList>
            <person name="Zhou H."/>
        </authorList>
    </citation>
    <scope>NUCLEOTIDE SEQUENCE [LARGE SCALE GENOMIC DNA]</scope>
    <source>
        <strain evidence="8 9">LZH-9</strain>
    </source>
</reference>
<name>A0ABX6DB93_9BACI</name>
<dbReference type="CDD" id="cd06261">
    <property type="entry name" value="TM_PBP2"/>
    <property type="match status" value="2"/>
</dbReference>
<feature type="transmembrane region" description="Helical" evidence="6">
    <location>
        <begin position="404"/>
        <end position="426"/>
    </location>
</feature>
<keyword evidence="5 6" id="KW-0472">Membrane</keyword>
<evidence type="ECO:0000256" key="5">
    <source>
        <dbReference type="ARBA" id="ARBA00023136"/>
    </source>
</evidence>
<feature type="transmembrane region" description="Helical" evidence="6">
    <location>
        <begin position="189"/>
        <end position="209"/>
    </location>
</feature>
<feature type="domain" description="ABC transmembrane type-1" evidence="7">
    <location>
        <begin position="340"/>
        <end position="528"/>
    </location>
</feature>
<dbReference type="RefSeq" id="WP_369595825.1">
    <property type="nucleotide sequence ID" value="NZ_CP045835.1"/>
</dbReference>
<evidence type="ECO:0000256" key="6">
    <source>
        <dbReference type="RuleBase" id="RU363032"/>
    </source>
</evidence>
<keyword evidence="2 6" id="KW-0813">Transport</keyword>
<evidence type="ECO:0000313" key="8">
    <source>
        <dbReference type="EMBL" id="QGG50228.1"/>
    </source>
</evidence>
<evidence type="ECO:0000256" key="2">
    <source>
        <dbReference type="ARBA" id="ARBA00022448"/>
    </source>
</evidence>
<proteinExistence type="inferred from homology"/>
<dbReference type="PANTHER" id="PTHR43496:SF1">
    <property type="entry name" value="POLYGALACTURONAN_RHAMNOGALACTURONAN TRANSPORT SYSTEM PERMEASE PROTEIN YTEP"/>
    <property type="match status" value="1"/>
</dbReference>
<feature type="transmembrane region" description="Helical" evidence="6">
    <location>
        <begin position="288"/>
        <end position="310"/>
    </location>
</feature>
<keyword evidence="3 6" id="KW-0812">Transmembrane</keyword>
<dbReference type="PANTHER" id="PTHR43496">
    <property type="entry name" value="PROTEIN LPLB"/>
    <property type="match status" value="1"/>
</dbReference>
<feature type="domain" description="ABC transmembrane type-1" evidence="7">
    <location>
        <begin position="59"/>
        <end position="261"/>
    </location>
</feature>
<evidence type="ECO:0000259" key="7">
    <source>
        <dbReference type="PROSITE" id="PS50928"/>
    </source>
</evidence>
<feature type="transmembrane region" description="Helical" evidence="6">
    <location>
        <begin position="138"/>
        <end position="159"/>
    </location>
</feature>
<accession>A0ABX6DB93</accession>
<dbReference type="InterPro" id="IPR000515">
    <property type="entry name" value="MetI-like"/>
</dbReference>
<evidence type="ECO:0000256" key="4">
    <source>
        <dbReference type="ARBA" id="ARBA00022989"/>
    </source>
</evidence>
<sequence length="543" mass="61866">MLKTNKMMKIIFLPILLFFLFFLIVPLLYMFWQSIKIGNIITIQNYLDALKNIEIRRSFLNSFKVSFAASVFTTILAFLLAYAIHFTTMHRHTKKLVHIGITLPMLLPTITYGFVLIYTFGNQGILTKLIGQPLFTVYGYNGLVIGYVLYTLPVAFILMQNSMQYIDKRFLLVSMLMHDRPLRRFYHTVFRPMLGTIGGAFILTFILSFTDFGIPASVGGNYRVIATELYQAMLGSIVHFERGAVISVLMLVPAVIGVVMLTILERFNFQYKQAGQSELVKHRLRDGLFTTYSIVCVVVVFIIFSTMFIVPFTKGYPYDFSFTLEHVQNVLSEQDLTKVYVNSLIVAVLTAVLGVAITFLSALLNARTPLKGRKSLDLASMITNTVPGMVLGLSYLFFFNGSSLKGTFLIIIACNIVHFFTTPYLMAKNSLQKMDPTWEVTAELLRDSWLKTVIRIILPNIRPTIYQMFSYYFLNAMVTVSGVIFLVSTKTMLVSTRIKELQHFAKYTDIFVLSIFILCTNLIVKLGCDYITTHKEKLKEMSK</sequence>
<keyword evidence="4 6" id="KW-1133">Transmembrane helix</keyword>
<protein>
    <submittedName>
        <fullName evidence="8">ABC transporter permease subunit</fullName>
    </submittedName>
</protein>
<evidence type="ECO:0000313" key="9">
    <source>
        <dbReference type="Proteomes" id="UP000373269"/>
    </source>
</evidence>
<evidence type="ECO:0000256" key="1">
    <source>
        <dbReference type="ARBA" id="ARBA00004141"/>
    </source>
</evidence>
<feature type="transmembrane region" description="Helical" evidence="6">
    <location>
        <begin position="12"/>
        <end position="32"/>
    </location>
</feature>
<feature type="transmembrane region" description="Helical" evidence="6">
    <location>
        <begin position="507"/>
        <end position="528"/>
    </location>
</feature>
<dbReference type="Proteomes" id="UP000373269">
    <property type="component" value="Chromosome"/>
</dbReference>
<feature type="transmembrane region" description="Helical" evidence="6">
    <location>
        <begin position="376"/>
        <end position="398"/>
    </location>
</feature>
<feature type="transmembrane region" description="Helical" evidence="6">
    <location>
        <begin position="65"/>
        <end position="84"/>
    </location>
</feature>
<dbReference type="PROSITE" id="PS50928">
    <property type="entry name" value="ABC_TM1"/>
    <property type="match status" value="2"/>
</dbReference>
<organism evidence="8 9">
    <name type="scientific">Lysinibacillus pakistanensis</name>
    <dbReference type="NCBI Taxonomy" id="759811"/>
    <lineage>
        <taxon>Bacteria</taxon>
        <taxon>Bacillati</taxon>
        <taxon>Bacillota</taxon>
        <taxon>Bacilli</taxon>
        <taxon>Bacillales</taxon>
        <taxon>Bacillaceae</taxon>
        <taxon>Lysinibacillus</taxon>
    </lineage>
</organism>
<feature type="transmembrane region" description="Helical" evidence="6">
    <location>
        <begin position="244"/>
        <end position="267"/>
    </location>
</feature>
<comment type="subcellular location">
    <subcellularLocation>
        <location evidence="6">Cell membrane</location>
        <topology evidence="6">Multi-pass membrane protein</topology>
    </subcellularLocation>
    <subcellularLocation>
        <location evidence="1">Membrane</location>
        <topology evidence="1">Multi-pass membrane protein</topology>
    </subcellularLocation>
</comment>
<feature type="transmembrane region" description="Helical" evidence="6">
    <location>
        <begin position="96"/>
        <end position="118"/>
    </location>
</feature>
<dbReference type="EMBL" id="CP045835">
    <property type="protein sequence ID" value="QGG50228.1"/>
    <property type="molecule type" value="Genomic_DNA"/>
</dbReference>
<evidence type="ECO:0000256" key="3">
    <source>
        <dbReference type="ARBA" id="ARBA00022692"/>
    </source>
</evidence>
<keyword evidence="9" id="KW-1185">Reference proteome</keyword>
<comment type="similarity">
    <text evidence="6">Belongs to the binding-protein-dependent transport system permease family.</text>
</comment>
<gene>
    <name evidence="8" type="ORF">GDS87_04410</name>
</gene>
<dbReference type="SUPFAM" id="SSF161098">
    <property type="entry name" value="MetI-like"/>
    <property type="match status" value="2"/>
</dbReference>
<feature type="transmembrane region" description="Helical" evidence="6">
    <location>
        <begin position="339"/>
        <end position="364"/>
    </location>
</feature>
<dbReference type="InterPro" id="IPR035906">
    <property type="entry name" value="MetI-like_sf"/>
</dbReference>